<name>A0A318HV17_9BACT</name>
<organism evidence="1 2">
    <name type="scientific">Hoylesella shahii DSM 15611 = JCM 12083</name>
    <dbReference type="NCBI Taxonomy" id="1122991"/>
    <lineage>
        <taxon>Bacteria</taxon>
        <taxon>Pseudomonadati</taxon>
        <taxon>Bacteroidota</taxon>
        <taxon>Bacteroidia</taxon>
        <taxon>Bacteroidales</taxon>
        <taxon>Prevotellaceae</taxon>
        <taxon>Hoylesella</taxon>
    </lineage>
</organism>
<sequence length="49" mass="5829">MQNICSISVKLLLRTKMIKYFRRKCALLFAMELEMSKKWGFNVVFILVS</sequence>
<evidence type="ECO:0000313" key="1">
    <source>
        <dbReference type="EMBL" id="PXX22284.1"/>
    </source>
</evidence>
<proteinExistence type="predicted"/>
<protein>
    <submittedName>
        <fullName evidence="1">Uncharacterized protein</fullName>
    </submittedName>
</protein>
<evidence type="ECO:0000313" key="2">
    <source>
        <dbReference type="Proteomes" id="UP000248314"/>
    </source>
</evidence>
<reference evidence="1 2" key="1">
    <citation type="submission" date="2018-05" db="EMBL/GenBank/DDBJ databases">
        <title>Genomic Encyclopedia of Type Strains, Phase I: the one thousand microbial genomes (KMG-I) project.</title>
        <authorList>
            <person name="Kyrpides N."/>
        </authorList>
    </citation>
    <scope>NUCLEOTIDE SEQUENCE [LARGE SCALE GENOMIC DNA]</scope>
    <source>
        <strain evidence="1 2">DSM 15611</strain>
    </source>
</reference>
<gene>
    <name evidence="1" type="ORF">EJ73_01274</name>
</gene>
<dbReference type="Proteomes" id="UP000248314">
    <property type="component" value="Unassembled WGS sequence"/>
</dbReference>
<dbReference type="EMBL" id="QJJX01000012">
    <property type="protein sequence ID" value="PXX22284.1"/>
    <property type="molecule type" value="Genomic_DNA"/>
</dbReference>
<accession>A0A318HV17</accession>
<comment type="caution">
    <text evidence="1">The sequence shown here is derived from an EMBL/GenBank/DDBJ whole genome shotgun (WGS) entry which is preliminary data.</text>
</comment>
<dbReference type="AlphaFoldDB" id="A0A318HV17"/>
<keyword evidence="2" id="KW-1185">Reference proteome</keyword>